<protein>
    <submittedName>
        <fullName evidence="1">Uncharacterized protein</fullName>
    </submittedName>
</protein>
<evidence type="ECO:0000313" key="1">
    <source>
        <dbReference type="EMBL" id="KKW28018.1"/>
    </source>
</evidence>
<gene>
    <name evidence="1" type="ORF">UY70_C0004G0002</name>
</gene>
<proteinExistence type="predicted"/>
<dbReference type="EMBL" id="LCRA01000004">
    <property type="protein sequence ID" value="KKW28018.1"/>
    <property type="molecule type" value="Genomic_DNA"/>
</dbReference>
<comment type="caution">
    <text evidence="1">The sequence shown here is derived from an EMBL/GenBank/DDBJ whole genome shotgun (WGS) entry which is preliminary data.</text>
</comment>
<organism evidence="1 2">
    <name type="scientific">Candidatus Kaiserbacteria bacterium GW2011_GWB1_52_6</name>
    <dbReference type="NCBI Taxonomy" id="1618674"/>
    <lineage>
        <taxon>Bacteria</taxon>
        <taxon>Candidatus Kaiseribacteriota</taxon>
    </lineage>
</organism>
<reference evidence="1 2" key="1">
    <citation type="journal article" date="2015" name="Nature">
        <title>rRNA introns, odd ribosomes, and small enigmatic genomes across a large radiation of phyla.</title>
        <authorList>
            <person name="Brown C.T."/>
            <person name="Hug L.A."/>
            <person name="Thomas B.C."/>
            <person name="Sharon I."/>
            <person name="Castelle C.J."/>
            <person name="Singh A."/>
            <person name="Wilkins M.J."/>
            <person name="Williams K.H."/>
            <person name="Banfield J.F."/>
        </authorList>
    </citation>
    <scope>NUCLEOTIDE SEQUENCE [LARGE SCALE GENOMIC DNA]</scope>
</reference>
<name>A0A0G1X9U3_9BACT</name>
<accession>A0A0G1X9U3</accession>
<dbReference type="AlphaFoldDB" id="A0A0G1X9U3"/>
<evidence type="ECO:0000313" key="2">
    <source>
        <dbReference type="Proteomes" id="UP000034185"/>
    </source>
</evidence>
<sequence>MLYCQAISGVRRWSYKTLVELIFCEDEEPILFAAPLATTPKFEKFVNLEAHVRTARMSWVGRLRVAHGDVRVVNRCGFRTSRLSRDCPSV</sequence>
<dbReference type="Proteomes" id="UP000034185">
    <property type="component" value="Unassembled WGS sequence"/>
</dbReference>